<proteinExistence type="predicted"/>
<organism evidence="1 2">
    <name type="scientific">Catenisphaera adipataccumulans</name>
    <dbReference type="NCBI Taxonomy" id="700500"/>
    <lineage>
        <taxon>Bacteria</taxon>
        <taxon>Bacillati</taxon>
        <taxon>Bacillota</taxon>
        <taxon>Erysipelotrichia</taxon>
        <taxon>Erysipelotrichales</taxon>
        <taxon>Erysipelotrichaceae</taxon>
        <taxon>Catenisphaera</taxon>
    </lineage>
</organism>
<protein>
    <submittedName>
        <fullName evidence="1">Nitrogenase molybdenum-iron protein alpha/beta subunit</fullName>
    </submittedName>
</protein>
<evidence type="ECO:0000313" key="2">
    <source>
        <dbReference type="Proteomes" id="UP000539953"/>
    </source>
</evidence>
<evidence type="ECO:0000313" key="1">
    <source>
        <dbReference type="EMBL" id="MBB5182064.1"/>
    </source>
</evidence>
<reference evidence="1 2" key="1">
    <citation type="submission" date="2020-08" db="EMBL/GenBank/DDBJ databases">
        <title>Genomic Encyclopedia of Type Strains, Phase IV (KMG-IV): sequencing the most valuable type-strain genomes for metagenomic binning, comparative biology and taxonomic classification.</title>
        <authorList>
            <person name="Goeker M."/>
        </authorList>
    </citation>
    <scope>NUCLEOTIDE SEQUENCE [LARGE SCALE GENOMIC DNA]</scope>
    <source>
        <strain evidence="1 2">DSM 25799</strain>
    </source>
</reference>
<dbReference type="SUPFAM" id="SSF53807">
    <property type="entry name" value="Helical backbone' metal receptor"/>
    <property type="match status" value="1"/>
</dbReference>
<accession>A0A7W8FTZ6</accession>
<dbReference type="AlphaFoldDB" id="A0A7W8FTZ6"/>
<dbReference type="EMBL" id="JACHHK010000001">
    <property type="protein sequence ID" value="MBB5182064.1"/>
    <property type="molecule type" value="Genomic_DNA"/>
</dbReference>
<keyword evidence="2" id="KW-1185">Reference proteome</keyword>
<gene>
    <name evidence="1" type="ORF">HNQ47_000067</name>
</gene>
<dbReference type="Proteomes" id="UP000539953">
    <property type="component" value="Unassembled WGS sequence"/>
</dbReference>
<dbReference type="RefSeq" id="WP_183326468.1">
    <property type="nucleotide sequence ID" value="NZ_JACHHK010000001.1"/>
</dbReference>
<sequence>MTEPVLPIGRVTSDAPFESSLEFTPQTRGTWTIAHTPMLVPGLLEIFVCPEGCLRGVVLSAAEDRLLDRFAMVTVKEEDAVDGDMEKLFYEGVCDILDAMETLPPCVMVFTSCVHHFTAIDLPYVMTHLRKRYPQVDWIENYMNCTMRQSKLHYEEVTARQWYAPLGNVEKDPDQVDIIGNYFALDPDSEIYSLLSDQKIYDLPLCETYAEYKEMAHAKYLIYNMPVAKEAARDLQARNGQIPIYIPYTWSMKEIEADLDRLADTLGIQRKDFSRQKELAEKALRKTARLLHGRAVQIDYSATPRPLELACLLLEHGMNVTTVYSDAVLPGEQDALQRLRVLAPEMELRAAVHYRCRLWHDLDPDCLAIGQKATYYSGTRHFVNMVANDGLYGYTGIRKLCEQMQDALFYEKDPAMIEIKAKGCFG</sequence>
<name>A0A7W8FTZ6_9FIRM</name>
<comment type="caution">
    <text evidence="1">The sequence shown here is derived from an EMBL/GenBank/DDBJ whole genome shotgun (WGS) entry which is preliminary data.</text>
</comment>